<organism evidence="7 8">
    <name type="scientific">Teladorsagia circumcincta</name>
    <name type="common">Brown stomach worm</name>
    <name type="synonym">Ostertagia circumcincta</name>
    <dbReference type="NCBI Taxonomy" id="45464"/>
    <lineage>
        <taxon>Eukaryota</taxon>
        <taxon>Metazoa</taxon>
        <taxon>Ecdysozoa</taxon>
        <taxon>Nematoda</taxon>
        <taxon>Chromadorea</taxon>
        <taxon>Rhabditida</taxon>
        <taxon>Rhabditina</taxon>
        <taxon>Rhabditomorpha</taxon>
        <taxon>Strongyloidea</taxon>
        <taxon>Trichostrongylidae</taxon>
        <taxon>Teladorsagia</taxon>
    </lineage>
</organism>
<gene>
    <name evidence="7" type="ORF">TELCIR_21055</name>
</gene>
<dbReference type="Pfam" id="PF02487">
    <property type="entry name" value="CLN3"/>
    <property type="match status" value="1"/>
</dbReference>
<keyword evidence="3 6" id="KW-0812">Transmembrane</keyword>
<evidence type="ECO:0000256" key="4">
    <source>
        <dbReference type="ARBA" id="ARBA00022989"/>
    </source>
</evidence>
<name>A0A2G9THV8_TELCI</name>
<dbReference type="GO" id="GO:0012505">
    <property type="term" value="C:endomembrane system"/>
    <property type="evidence" value="ECO:0007669"/>
    <property type="project" value="UniProtKB-SubCell"/>
</dbReference>
<reference evidence="7 8" key="1">
    <citation type="submission" date="2015-09" db="EMBL/GenBank/DDBJ databases">
        <title>Draft genome of the parasitic nematode Teladorsagia circumcincta isolate WARC Sus (inbred).</title>
        <authorList>
            <person name="Mitreva M."/>
        </authorList>
    </citation>
    <scope>NUCLEOTIDE SEQUENCE [LARGE SCALE GENOMIC DNA]</scope>
    <source>
        <strain evidence="7 8">S</strain>
    </source>
</reference>
<evidence type="ECO:0000256" key="5">
    <source>
        <dbReference type="ARBA" id="ARBA00023136"/>
    </source>
</evidence>
<evidence type="ECO:0000313" key="7">
    <source>
        <dbReference type="EMBL" id="PIO57531.1"/>
    </source>
</evidence>
<dbReference type="GO" id="GO:0051453">
    <property type="term" value="P:regulation of intracellular pH"/>
    <property type="evidence" value="ECO:0007669"/>
    <property type="project" value="TreeGrafter"/>
</dbReference>
<accession>A0A2G9THV8</accession>
<feature type="transmembrane region" description="Helical" evidence="6">
    <location>
        <begin position="74"/>
        <end position="93"/>
    </location>
</feature>
<dbReference type="PANTHER" id="PTHR10981">
    <property type="entry name" value="BATTENIN"/>
    <property type="match status" value="1"/>
</dbReference>
<dbReference type="PANTHER" id="PTHR10981:SF0">
    <property type="entry name" value="BATTENIN"/>
    <property type="match status" value="1"/>
</dbReference>
<dbReference type="PRINTS" id="PR01315">
    <property type="entry name" value="BATTENIN"/>
</dbReference>
<evidence type="ECO:0000256" key="3">
    <source>
        <dbReference type="ARBA" id="ARBA00022692"/>
    </source>
</evidence>
<dbReference type="GO" id="GO:0005765">
    <property type="term" value="C:lysosomal membrane"/>
    <property type="evidence" value="ECO:0007669"/>
    <property type="project" value="UniProtKB-SubCell"/>
</dbReference>
<keyword evidence="2" id="KW-0813">Transport</keyword>
<comment type="similarity">
    <text evidence="6">Belongs to the battenin family.</text>
</comment>
<sequence length="102" mass="11633">LELTVFDCSHGYGTSPASQYRWYQVMYQTGAFISRSSLKLVQFNMTFIALMPLLQLLNTIFLTFNAIYAFVPHFGMVCAIILYEGLIGGGSYVNTFHHIHRK</sequence>
<feature type="non-terminal residue" evidence="7">
    <location>
        <position position="1"/>
    </location>
</feature>
<evidence type="ECO:0000256" key="6">
    <source>
        <dbReference type="RuleBase" id="RU361113"/>
    </source>
</evidence>
<dbReference type="EMBL" id="KZ371127">
    <property type="protein sequence ID" value="PIO57531.1"/>
    <property type="molecule type" value="Genomic_DNA"/>
</dbReference>
<dbReference type="OrthoDB" id="5847024at2759"/>
<feature type="transmembrane region" description="Helical" evidence="6">
    <location>
        <begin position="45"/>
        <end position="68"/>
    </location>
</feature>
<comment type="caution">
    <text evidence="6">Lacks conserved residue(s) required for the propagation of feature annotation.</text>
</comment>
<dbReference type="AlphaFoldDB" id="A0A2G9THV8"/>
<keyword evidence="8" id="KW-1185">Reference proteome</keyword>
<keyword evidence="5 6" id="KW-0472">Membrane</keyword>
<evidence type="ECO:0000313" key="8">
    <source>
        <dbReference type="Proteomes" id="UP000230423"/>
    </source>
</evidence>
<evidence type="ECO:0000256" key="2">
    <source>
        <dbReference type="ARBA" id="ARBA00022448"/>
    </source>
</evidence>
<comment type="subcellular location">
    <subcellularLocation>
        <location evidence="1">Endomembrane system</location>
        <topology evidence="1">Multi-pass membrane protein</topology>
    </subcellularLocation>
    <subcellularLocation>
        <location evidence="6">Lysosome membrane</location>
        <topology evidence="6">Multi-pass membrane protein</topology>
    </subcellularLocation>
</comment>
<dbReference type="InterPro" id="IPR003492">
    <property type="entry name" value="Battenin_disease_Cln3"/>
</dbReference>
<keyword evidence="6" id="KW-0458">Lysosome</keyword>
<evidence type="ECO:0000256" key="1">
    <source>
        <dbReference type="ARBA" id="ARBA00004127"/>
    </source>
</evidence>
<protein>
    <recommendedName>
        <fullName evidence="6">Battenin</fullName>
    </recommendedName>
</protein>
<proteinExistence type="inferred from homology"/>
<keyword evidence="4 6" id="KW-1133">Transmembrane helix</keyword>
<dbReference type="Proteomes" id="UP000230423">
    <property type="component" value="Unassembled WGS sequence"/>
</dbReference>
<feature type="non-terminal residue" evidence="7">
    <location>
        <position position="102"/>
    </location>
</feature>
<dbReference type="GO" id="GO:0007040">
    <property type="term" value="P:lysosome organization"/>
    <property type="evidence" value="ECO:0007669"/>
    <property type="project" value="TreeGrafter"/>
</dbReference>